<evidence type="ECO:0000313" key="1">
    <source>
        <dbReference type="EMBL" id="TFK67007.1"/>
    </source>
</evidence>
<sequence>MEDWLKTEQPADEFDDTQSHIQFDIMTVEDPQQLPPIFHLFPIHPIERVLFVGGYSEPRNLTILEYMGKLGTICELSIELPFLATFVALTGEEGDKLHTAVDEGALAEIGGTQDVENTNLAQNILSFHGLRHLSIYGTSQDEHILPSQDALNLKTWLKWRKRFNFQLEKLSISWLTTPPISWLSGLFDGLVGEFQTENLSEVLST</sequence>
<keyword evidence="2" id="KW-1185">Reference proteome</keyword>
<gene>
    <name evidence="1" type="ORF">BDN72DRAFT_843565</name>
</gene>
<accession>A0ACD3AND7</accession>
<name>A0ACD3AND7_9AGAR</name>
<organism evidence="1 2">
    <name type="scientific">Pluteus cervinus</name>
    <dbReference type="NCBI Taxonomy" id="181527"/>
    <lineage>
        <taxon>Eukaryota</taxon>
        <taxon>Fungi</taxon>
        <taxon>Dikarya</taxon>
        <taxon>Basidiomycota</taxon>
        <taxon>Agaricomycotina</taxon>
        <taxon>Agaricomycetes</taxon>
        <taxon>Agaricomycetidae</taxon>
        <taxon>Agaricales</taxon>
        <taxon>Pluteineae</taxon>
        <taxon>Pluteaceae</taxon>
        <taxon>Pluteus</taxon>
    </lineage>
</organism>
<evidence type="ECO:0000313" key="2">
    <source>
        <dbReference type="Proteomes" id="UP000308600"/>
    </source>
</evidence>
<proteinExistence type="predicted"/>
<dbReference type="EMBL" id="ML208388">
    <property type="protein sequence ID" value="TFK67007.1"/>
    <property type="molecule type" value="Genomic_DNA"/>
</dbReference>
<reference evidence="1 2" key="1">
    <citation type="journal article" date="2019" name="Nat. Ecol. Evol.">
        <title>Megaphylogeny resolves global patterns of mushroom evolution.</title>
        <authorList>
            <person name="Varga T."/>
            <person name="Krizsan K."/>
            <person name="Foldi C."/>
            <person name="Dima B."/>
            <person name="Sanchez-Garcia M."/>
            <person name="Sanchez-Ramirez S."/>
            <person name="Szollosi G.J."/>
            <person name="Szarkandi J.G."/>
            <person name="Papp V."/>
            <person name="Albert L."/>
            <person name="Andreopoulos W."/>
            <person name="Angelini C."/>
            <person name="Antonin V."/>
            <person name="Barry K.W."/>
            <person name="Bougher N.L."/>
            <person name="Buchanan P."/>
            <person name="Buyck B."/>
            <person name="Bense V."/>
            <person name="Catcheside P."/>
            <person name="Chovatia M."/>
            <person name="Cooper J."/>
            <person name="Damon W."/>
            <person name="Desjardin D."/>
            <person name="Finy P."/>
            <person name="Geml J."/>
            <person name="Haridas S."/>
            <person name="Hughes K."/>
            <person name="Justo A."/>
            <person name="Karasinski D."/>
            <person name="Kautmanova I."/>
            <person name="Kiss B."/>
            <person name="Kocsube S."/>
            <person name="Kotiranta H."/>
            <person name="LaButti K.M."/>
            <person name="Lechner B.E."/>
            <person name="Liimatainen K."/>
            <person name="Lipzen A."/>
            <person name="Lukacs Z."/>
            <person name="Mihaltcheva S."/>
            <person name="Morgado L.N."/>
            <person name="Niskanen T."/>
            <person name="Noordeloos M.E."/>
            <person name="Ohm R.A."/>
            <person name="Ortiz-Santana B."/>
            <person name="Ovrebo C."/>
            <person name="Racz N."/>
            <person name="Riley R."/>
            <person name="Savchenko A."/>
            <person name="Shiryaev A."/>
            <person name="Soop K."/>
            <person name="Spirin V."/>
            <person name="Szebenyi C."/>
            <person name="Tomsovsky M."/>
            <person name="Tulloss R.E."/>
            <person name="Uehling J."/>
            <person name="Grigoriev I.V."/>
            <person name="Vagvolgyi C."/>
            <person name="Papp T."/>
            <person name="Martin F.M."/>
            <person name="Miettinen O."/>
            <person name="Hibbett D.S."/>
            <person name="Nagy L.G."/>
        </authorList>
    </citation>
    <scope>NUCLEOTIDE SEQUENCE [LARGE SCALE GENOMIC DNA]</scope>
    <source>
        <strain evidence="1 2">NL-1719</strain>
    </source>
</reference>
<protein>
    <submittedName>
        <fullName evidence="1">Uncharacterized protein</fullName>
    </submittedName>
</protein>
<dbReference type="Proteomes" id="UP000308600">
    <property type="component" value="Unassembled WGS sequence"/>
</dbReference>